<evidence type="ECO:0000313" key="3">
    <source>
        <dbReference type="Proteomes" id="UP000014977"/>
    </source>
</evidence>
<comment type="caution">
    <text evidence="2">The sequence shown here is derived from an EMBL/GenBank/DDBJ whole genome shotgun (WGS) entry which is preliminary data.</text>
</comment>
<keyword evidence="1" id="KW-0472">Membrane</keyword>
<name>S7V8F0_DESML</name>
<dbReference type="AlphaFoldDB" id="S7V8F0"/>
<keyword evidence="1" id="KW-1133">Transmembrane helix</keyword>
<feature type="transmembrane region" description="Helical" evidence="1">
    <location>
        <begin position="20"/>
        <end position="44"/>
    </location>
</feature>
<reference evidence="2 3" key="1">
    <citation type="journal article" date="2013" name="Genome Announc.">
        <title>Draft genome sequences for three mercury-methylating, sulfate-reducing bacteria.</title>
        <authorList>
            <person name="Brown S.D."/>
            <person name="Hurt R.A.Jr."/>
            <person name="Gilmour C.C."/>
            <person name="Elias D.A."/>
        </authorList>
    </citation>
    <scope>NUCLEOTIDE SEQUENCE [LARGE SCALE GENOMIC DNA]</scope>
    <source>
        <strain evidence="2 3">DSM 2059</strain>
    </source>
</reference>
<gene>
    <name evidence="2" type="ORF">dsmv_0025</name>
</gene>
<proteinExistence type="predicted"/>
<evidence type="ECO:0000313" key="2">
    <source>
        <dbReference type="EMBL" id="EPR42944.1"/>
    </source>
</evidence>
<dbReference type="Proteomes" id="UP000014977">
    <property type="component" value="Unassembled WGS sequence"/>
</dbReference>
<protein>
    <submittedName>
        <fullName evidence="2">Uncharacterized protein</fullName>
    </submittedName>
</protein>
<organism evidence="2 3">
    <name type="scientific">Desulfococcus multivorans DSM 2059</name>
    <dbReference type="NCBI Taxonomy" id="1121405"/>
    <lineage>
        <taxon>Bacteria</taxon>
        <taxon>Pseudomonadati</taxon>
        <taxon>Thermodesulfobacteriota</taxon>
        <taxon>Desulfobacteria</taxon>
        <taxon>Desulfobacterales</taxon>
        <taxon>Desulfococcaceae</taxon>
        <taxon>Desulfococcus</taxon>
    </lineage>
</organism>
<evidence type="ECO:0000256" key="1">
    <source>
        <dbReference type="SAM" id="Phobius"/>
    </source>
</evidence>
<accession>S7V8F0</accession>
<keyword evidence="3" id="KW-1185">Reference proteome</keyword>
<sequence length="46" mass="5420">MLKSPVTRKDWKVFFRKMPVVILVLILVMLGIRFVITGLFHWLYGG</sequence>
<dbReference type="RefSeq" id="WP_020875042.1">
    <property type="nucleotide sequence ID" value="NZ_ATHJ01000061.1"/>
</dbReference>
<keyword evidence="1" id="KW-0812">Transmembrane</keyword>
<dbReference type="EMBL" id="ATHJ01000061">
    <property type="protein sequence ID" value="EPR42944.1"/>
    <property type="molecule type" value="Genomic_DNA"/>
</dbReference>